<reference evidence="2 3" key="1">
    <citation type="submission" date="2015-07" db="EMBL/GenBank/DDBJ databases">
        <title>Genome analysis of myxobacterium Chondromyces crocatus Cm c5 reveals a high potential for natural compound synthesis and the genetic basis for the loss of fruiting body formation.</title>
        <authorList>
            <person name="Zaburannyi N."/>
            <person name="Bunk B."/>
            <person name="Maier J."/>
            <person name="Overmann J."/>
            <person name="Mueller R."/>
        </authorList>
    </citation>
    <scope>NUCLEOTIDE SEQUENCE [LARGE SCALE GENOMIC DNA]</scope>
    <source>
        <strain evidence="2 3">Cm c5</strain>
    </source>
</reference>
<evidence type="ECO:0000313" key="2">
    <source>
        <dbReference type="EMBL" id="AKT44093.1"/>
    </source>
</evidence>
<dbReference type="KEGG" id="ccro:CMC5_083330"/>
<dbReference type="SUPFAM" id="SSF56925">
    <property type="entry name" value="OMPA-like"/>
    <property type="match status" value="1"/>
</dbReference>
<feature type="signal peptide" evidence="1">
    <location>
        <begin position="1"/>
        <end position="24"/>
    </location>
</feature>
<dbReference type="Proteomes" id="UP000067626">
    <property type="component" value="Chromosome"/>
</dbReference>
<gene>
    <name evidence="2" type="ORF">CMC5_083330</name>
</gene>
<evidence type="ECO:0000256" key="1">
    <source>
        <dbReference type="SAM" id="SignalP"/>
    </source>
</evidence>
<dbReference type="EMBL" id="CP012159">
    <property type="protein sequence ID" value="AKT44093.1"/>
    <property type="molecule type" value="Genomic_DNA"/>
</dbReference>
<evidence type="ECO:0008006" key="4">
    <source>
        <dbReference type="Google" id="ProtNLM"/>
    </source>
</evidence>
<organism evidence="2 3">
    <name type="scientific">Chondromyces crocatus</name>
    <dbReference type="NCBI Taxonomy" id="52"/>
    <lineage>
        <taxon>Bacteria</taxon>
        <taxon>Pseudomonadati</taxon>
        <taxon>Myxococcota</taxon>
        <taxon>Polyangia</taxon>
        <taxon>Polyangiales</taxon>
        <taxon>Polyangiaceae</taxon>
        <taxon>Chondromyces</taxon>
    </lineage>
</organism>
<keyword evidence="1" id="KW-0732">Signal</keyword>
<sequence>MRCFPLLFSVVALTSWSLGREAWAEPPPPSSSLQRDSADEARAEADVAGVAGVAGEAEAWKSRRFYVGVAGGFVWATAEHPQVLRSSFSAFSLGLHAGYRPVRYMSVGLEFMAFEKYMRRTDGGGDLFAPASSLEPQAGCQTCEPAKPGGKLMAISASFVTVGPRVEFTPFGEDGLYVGAMGGAAMVQGLDGSAGLGGAVRAGFRLRPVPAVTLGLEGGLQAQTFKGGSVVAPFASLILRPYF</sequence>
<dbReference type="InterPro" id="IPR011250">
    <property type="entry name" value="OMP/PagP_B-barrel"/>
</dbReference>
<accession>A0A0K1ETZ7</accession>
<dbReference type="AlphaFoldDB" id="A0A0K1ETZ7"/>
<name>A0A0K1ETZ7_CHOCO</name>
<evidence type="ECO:0000313" key="3">
    <source>
        <dbReference type="Proteomes" id="UP000067626"/>
    </source>
</evidence>
<proteinExistence type="predicted"/>
<feature type="chain" id="PRO_5005459995" description="Outer membrane protein beta-barrel domain-containing protein" evidence="1">
    <location>
        <begin position="25"/>
        <end position="243"/>
    </location>
</feature>
<protein>
    <recommendedName>
        <fullName evidence="4">Outer membrane protein beta-barrel domain-containing protein</fullName>
    </recommendedName>
</protein>
<keyword evidence="3" id="KW-1185">Reference proteome</keyword>